<gene>
    <name evidence="12" type="ORF">ACEWY4_015249</name>
</gene>
<accession>A0ABD1JPI2</accession>
<comment type="similarity">
    <text evidence="2">Belongs to the ubiquitin-conjugating enzyme family. UEV subfamily.</text>
</comment>
<keyword evidence="3 7" id="KW-0813">Transport</keyword>
<evidence type="ECO:0008006" key="14">
    <source>
        <dbReference type="Google" id="ProtNLM"/>
    </source>
</evidence>
<evidence type="ECO:0000259" key="11">
    <source>
        <dbReference type="PROSITE" id="PS51322"/>
    </source>
</evidence>
<dbReference type="SMART" id="SM00212">
    <property type="entry name" value="UBCc"/>
    <property type="match status" value="1"/>
</dbReference>
<evidence type="ECO:0000256" key="4">
    <source>
        <dbReference type="ARBA" id="ARBA00022753"/>
    </source>
</evidence>
<feature type="domain" description="UEV" evidence="11">
    <location>
        <begin position="3"/>
        <end position="146"/>
    </location>
</feature>
<evidence type="ECO:0000256" key="9">
    <source>
        <dbReference type="SAM" id="MobiDB-lite"/>
    </source>
</evidence>
<dbReference type="Pfam" id="PF09454">
    <property type="entry name" value="Vps23_core"/>
    <property type="match status" value="1"/>
</dbReference>
<keyword evidence="13" id="KW-1185">Reference proteome</keyword>
<organism evidence="12 13">
    <name type="scientific">Coilia grayii</name>
    <name type="common">Gray's grenadier anchovy</name>
    <dbReference type="NCBI Taxonomy" id="363190"/>
    <lineage>
        <taxon>Eukaryota</taxon>
        <taxon>Metazoa</taxon>
        <taxon>Chordata</taxon>
        <taxon>Craniata</taxon>
        <taxon>Vertebrata</taxon>
        <taxon>Euteleostomi</taxon>
        <taxon>Actinopterygii</taxon>
        <taxon>Neopterygii</taxon>
        <taxon>Teleostei</taxon>
        <taxon>Clupei</taxon>
        <taxon>Clupeiformes</taxon>
        <taxon>Clupeoidei</taxon>
        <taxon>Engraulidae</taxon>
        <taxon>Coilinae</taxon>
        <taxon>Coilia</taxon>
    </lineage>
</organism>
<dbReference type="SUPFAM" id="SSF54495">
    <property type="entry name" value="UBC-like"/>
    <property type="match status" value="1"/>
</dbReference>
<sequence>MAANENALRKMLAKGYKYRDLTVREITNVITQYKDLKPLMDSYVFNDGSSRELMSLTGTVPVSYRGNTYNIPICVWLLDTYPYNPPICFVKPTHTMMIKTGKHVDANGKVYLPYLHGWKHPQSDLFSLIQVMIMVFGEEPPVFSRPTTQAPYQPFQAASPTSTAYMPGPAASYGPPRSPNPSFQGYPYPATGSYPASPAPGHFTPPVSPSVTTGPSRDATIGEDTIRASLVSAVSDKLRWRMKEEMDRAQAELDALKKTEEDLKRGHQSLEDMITRIGQEMTDVDRNIELLKQKDEEMKAALEKMDNQSESSDIDDVIVPTAPLYRQILNLYAEENAIEDTIFYIGEALRRGVIDLEVFLKHVRVLSRKQFQLRALMQKARKTAGLSETY</sequence>
<evidence type="ECO:0000256" key="6">
    <source>
        <dbReference type="ARBA" id="ARBA00023054"/>
    </source>
</evidence>
<dbReference type="GO" id="GO:0006355">
    <property type="term" value="P:regulation of DNA-templated transcription"/>
    <property type="evidence" value="ECO:0007669"/>
    <property type="project" value="UniProtKB-ARBA"/>
</dbReference>
<evidence type="ECO:0000313" key="13">
    <source>
        <dbReference type="Proteomes" id="UP001591681"/>
    </source>
</evidence>
<feature type="coiled-coil region" evidence="8">
    <location>
        <begin position="239"/>
        <end position="311"/>
    </location>
</feature>
<dbReference type="GO" id="GO:0005768">
    <property type="term" value="C:endosome"/>
    <property type="evidence" value="ECO:0007669"/>
    <property type="project" value="UniProtKB-SubCell"/>
</dbReference>
<evidence type="ECO:0000256" key="3">
    <source>
        <dbReference type="ARBA" id="ARBA00022448"/>
    </source>
</evidence>
<feature type="domain" description="SB" evidence="10">
    <location>
        <begin position="322"/>
        <end position="390"/>
    </location>
</feature>
<dbReference type="GO" id="GO:0005634">
    <property type="term" value="C:nucleus"/>
    <property type="evidence" value="ECO:0007669"/>
    <property type="project" value="UniProtKB-ARBA"/>
</dbReference>
<keyword evidence="5 7" id="KW-0653">Protein transport</keyword>
<dbReference type="InterPro" id="IPR017916">
    <property type="entry name" value="SB_dom"/>
</dbReference>
<dbReference type="InterPro" id="IPR016135">
    <property type="entry name" value="UBQ-conjugating_enzyme/RWD"/>
</dbReference>
<evidence type="ECO:0000256" key="5">
    <source>
        <dbReference type="ARBA" id="ARBA00022927"/>
    </source>
</evidence>
<evidence type="ECO:0000256" key="8">
    <source>
        <dbReference type="SAM" id="Coils"/>
    </source>
</evidence>
<dbReference type="PANTHER" id="PTHR23306:SF17">
    <property type="entry name" value="TUMOR SUSCEPTIBILITY GENE 101 PROTEIN"/>
    <property type="match status" value="1"/>
</dbReference>
<evidence type="ECO:0000259" key="10">
    <source>
        <dbReference type="PROSITE" id="PS51312"/>
    </source>
</evidence>
<feature type="region of interest" description="Disordered" evidence="9">
    <location>
        <begin position="166"/>
        <end position="219"/>
    </location>
</feature>
<dbReference type="InterPro" id="IPR037202">
    <property type="entry name" value="ESCRT_assembly_dom"/>
</dbReference>
<protein>
    <recommendedName>
        <fullName evidence="14">Tumor susceptibility gene 101 protein</fullName>
    </recommendedName>
</protein>
<dbReference type="PROSITE" id="PS51312">
    <property type="entry name" value="SB"/>
    <property type="match status" value="1"/>
</dbReference>
<evidence type="ECO:0000256" key="2">
    <source>
        <dbReference type="ARBA" id="ARBA00009594"/>
    </source>
</evidence>
<proteinExistence type="inferred from homology"/>
<dbReference type="AlphaFoldDB" id="A0ABD1JPI2"/>
<name>A0ABD1JPI2_9TELE</name>
<keyword evidence="4" id="KW-0967">Endosome</keyword>
<dbReference type="GO" id="GO:0015031">
    <property type="term" value="P:protein transport"/>
    <property type="evidence" value="ECO:0007669"/>
    <property type="project" value="UniProtKB-UniRule"/>
</dbReference>
<dbReference type="Gene3D" id="6.10.250.370">
    <property type="match status" value="1"/>
</dbReference>
<keyword evidence="6 8" id="KW-0175">Coiled coil</keyword>
<dbReference type="Proteomes" id="UP001591681">
    <property type="component" value="Unassembled WGS sequence"/>
</dbReference>
<dbReference type="Gene3D" id="6.10.140.820">
    <property type="match status" value="1"/>
</dbReference>
<evidence type="ECO:0000256" key="7">
    <source>
        <dbReference type="PROSITE-ProRule" id="PRU00644"/>
    </source>
</evidence>
<evidence type="ECO:0000313" key="12">
    <source>
        <dbReference type="EMBL" id="KAL2088350.1"/>
    </source>
</evidence>
<dbReference type="PROSITE" id="PS51322">
    <property type="entry name" value="UEV"/>
    <property type="match status" value="1"/>
</dbReference>
<dbReference type="CDD" id="cd11685">
    <property type="entry name" value="UEV_TSG101-like"/>
    <property type="match status" value="1"/>
</dbReference>
<evidence type="ECO:0000256" key="1">
    <source>
        <dbReference type="ARBA" id="ARBA00004177"/>
    </source>
</evidence>
<dbReference type="FunFam" id="3.10.110.10:FF:000040">
    <property type="entry name" value="tumor susceptibility gene 101 protein"/>
    <property type="match status" value="1"/>
</dbReference>
<dbReference type="PANTHER" id="PTHR23306">
    <property type="entry name" value="TUMOR SUSCEPTIBILITY GENE 101 PROTEIN-RELATED"/>
    <property type="match status" value="1"/>
</dbReference>
<dbReference type="InterPro" id="IPR052070">
    <property type="entry name" value="ESCRT-I_UEV_domain"/>
</dbReference>
<dbReference type="SUPFAM" id="SSF140111">
    <property type="entry name" value="Endosomal sorting complex assembly domain"/>
    <property type="match status" value="1"/>
</dbReference>
<reference evidence="12 13" key="1">
    <citation type="submission" date="2024-09" db="EMBL/GenBank/DDBJ databases">
        <title>A chromosome-level genome assembly of Gray's grenadier anchovy, Coilia grayii.</title>
        <authorList>
            <person name="Fu Z."/>
        </authorList>
    </citation>
    <scope>NUCLEOTIDE SEQUENCE [LARGE SCALE GENOMIC DNA]</scope>
    <source>
        <strain evidence="12">G4</strain>
        <tissue evidence="12">Muscle</tissue>
    </source>
</reference>
<comment type="caution">
    <text evidence="12">The sequence shown here is derived from an EMBL/GenBank/DDBJ whole genome shotgun (WGS) entry which is preliminary data.</text>
</comment>
<dbReference type="Gene3D" id="3.10.110.10">
    <property type="entry name" value="Ubiquitin Conjugating Enzyme"/>
    <property type="match status" value="1"/>
</dbReference>
<comment type="subcellular location">
    <subcellularLocation>
        <location evidence="1">Endosome</location>
    </subcellularLocation>
</comment>
<dbReference type="EMBL" id="JBHFQA010000013">
    <property type="protein sequence ID" value="KAL2088350.1"/>
    <property type="molecule type" value="Genomic_DNA"/>
</dbReference>
<dbReference type="Pfam" id="PF05743">
    <property type="entry name" value="UEV"/>
    <property type="match status" value="1"/>
</dbReference>
<dbReference type="InterPro" id="IPR008883">
    <property type="entry name" value="UEV_N"/>
</dbReference>